<feature type="domain" description="Response regulatory" evidence="19">
    <location>
        <begin position="1006"/>
        <end position="1126"/>
    </location>
</feature>
<dbReference type="Proteomes" id="UP000077154">
    <property type="component" value="Unassembled WGS sequence"/>
</dbReference>
<dbReference type="PROSITE" id="PS50109">
    <property type="entry name" value="HIS_KIN"/>
    <property type="match status" value="1"/>
</dbReference>
<feature type="region of interest" description="Disordered" evidence="16">
    <location>
        <begin position="911"/>
        <end position="936"/>
    </location>
</feature>
<dbReference type="EC" id="2.7.13.3" evidence="3"/>
<dbReference type="GeneID" id="36291775"/>
<evidence type="ECO:0000256" key="17">
    <source>
        <dbReference type="SAM" id="Phobius"/>
    </source>
</evidence>
<evidence type="ECO:0000259" key="18">
    <source>
        <dbReference type="PROSITE" id="PS50109"/>
    </source>
</evidence>
<dbReference type="OrthoDB" id="60033at2759"/>
<dbReference type="GO" id="GO:0007234">
    <property type="term" value="P:osmosensory signaling via phosphorelay pathway"/>
    <property type="evidence" value="ECO:0007669"/>
    <property type="project" value="UniProtKB-ARBA"/>
</dbReference>
<keyword evidence="12 17" id="KW-0472">Membrane</keyword>
<evidence type="ECO:0000256" key="16">
    <source>
        <dbReference type="SAM" id="MobiDB-lite"/>
    </source>
</evidence>
<dbReference type="VEuPathDB" id="FungiDB:GMDG_04055"/>
<dbReference type="InterPro" id="IPR036890">
    <property type="entry name" value="HATPase_C_sf"/>
</dbReference>
<sequence length="1163" mass="127149">MRIPIRLQLALLVLLTAFLALAAVSISTWINNYNFVVGIKLQSLSLTASLKAGQVAANLQLVESTCRTIVTRIEIQKALLRFYYQNDNSASNWQLAEEDIQAAVASTGYSQLVQVRIFSKDRTGDSNGLLNVTAVGAADIQLPMQYPNGTHIKLGDQSPEGPTGFPESLYPNLTYSRTTTDGVVSSTVKAFRKYNLNASTAMLLGPFHVNETFSLVSMTLPIFNSTSKVDILGYMTVVSQSTRLFNVRNSREGLDSTGMVLLLGPDTGINKFPQTKTPVNEGHTPNRTDLGEQDMNFIFPPMPNQNQTDRHTMHSSSTNYGANFQLKKYPVALEVVSSNNSQINNAGSNLNTINEQGVEVAVGYARPRSNIVDWVLIVEESKAEAFAPVEKLRKILLGCIFGTIALILVVVVPTAYYSVLPITRLKEATEKSVQPPGYTPRNSMGSEISIDGEIRPGDEETANTQSSSKTSKHGKGFVIRMRRFVHGKHRKSKEEKTEEERRRVFKVPGKVLDPRHFITDELTELTRTFNEMSDELMTQYTKLEERVAERTRELEISKKAAEAANESKTLFIANISHELKTPLNGILGMCAVCMGEDDLPSIKRSLQVVYKSGDLLLHLLNDLLTFSKNQIGQSITIEEKEFVLSDIKSQVVTIFDKQVKEANIKFAVHFISAENGDLGSKTGLPWPKKALPAVGPNGTGRLKDMRLWGDQHRILQVLINLVSNSLKFTPVGGRVIVRIKCIGEKGAEGNVSRKGSLASKQGSLQRSSRQRHRVGSGSGSNASTSRLPSSPSKPLGTALLINPMDPKAALSHIHVRERSPTPPPANSKTLIFEFEVEDTGPGIPASIQDRVFEPFVQGDLGLSRKYGGTGLGLSICHQLAGLMGGTITLENTGEDQGTTFNMQIPLKFVGERTSSTASSTAGGSQTPSVTSREDSRMARLSLEMQSQSATNNNSSQAAVVEKDIQPRLVGLSQPFFASAASRDGATDDQLAILNRVAAKPGSGKIRVLVAEDNLVNQEVVLRMLKLEDIYDVTVAKDGQEAYEKVKASMEEGLQFNLIFMDIQMPNLDGLQSTRLIRQMGYSAPIVALTAFSEESNVQECMDSGMDMFLSKPIRRPALKQVLKKFGTILEEPEPSLSPQNNPTTDGPTTNGVTNGIAEKTDLP</sequence>
<evidence type="ECO:0000259" key="19">
    <source>
        <dbReference type="PROSITE" id="PS50110"/>
    </source>
</evidence>
<evidence type="ECO:0000256" key="13">
    <source>
        <dbReference type="ARBA" id="ARBA00023180"/>
    </source>
</evidence>
<evidence type="ECO:0000256" key="6">
    <source>
        <dbReference type="ARBA" id="ARBA00022692"/>
    </source>
</evidence>
<evidence type="ECO:0000256" key="14">
    <source>
        <dbReference type="PROSITE-ProRule" id="PRU00169"/>
    </source>
</evidence>
<evidence type="ECO:0000256" key="8">
    <source>
        <dbReference type="ARBA" id="ARBA00022777"/>
    </source>
</evidence>
<dbReference type="PANTHER" id="PTHR43719:SF34">
    <property type="entry name" value="TWO-COMPONENT SYSTEM PROTEIN B"/>
    <property type="match status" value="1"/>
</dbReference>
<reference evidence="20" key="1">
    <citation type="submission" date="2016-03" db="EMBL/GenBank/DDBJ databases">
        <title>Updated assembly of Pseudogymnoascus destructans, the fungus causing white-nose syndrome of bats.</title>
        <authorList>
            <person name="Palmer J.M."/>
            <person name="Drees K.P."/>
            <person name="Foster J.T."/>
            <person name="Lindner D.L."/>
        </authorList>
    </citation>
    <scope>NUCLEOTIDE SEQUENCE [LARGE SCALE GENOMIC DNA]</scope>
    <source>
        <strain evidence="20">20631-21</strain>
    </source>
</reference>
<feature type="compositionally biased region" description="Polar residues" evidence="16">
    <location>
        <begin position="779"/>
        <end position="792"/>
    </location>
</feature>
<keyword evidence="7" id="KW-0547">Nucleotide-binding</keyword>
<accession>A0A176ZYW7</accession>
<evidence type="ECO:0000256" key="1">
    <source>
        <dbReference type="ARBA" id="ARBA00000085"/>
    </source>
</evidence>
<dbReference type="Gene3D" id="3.30.565.10">
    <property type="entry name" value="Histidine kinase-like ATPase, C-terminal domain"/>
    <property type="match status" value="1"/>
</dbReference>
<dbReference type="PROSITE" id="PS50110">
    <property type="entry name" value="RESPONSE_REGULATORY"/>
    <property type="match status" value="1"/>
</dbReference>
<dbReference type="Pfam" id="PF00512">
    <property type="entry name" value="HisKA"/>
    <property type="match status" value="1"/>
</dbReference>
<evidence type="ECO:0000256" key="15">
    <source>
        <dbReference type="SAM" id="Coils"/>
    </source>
</evidence>
<dbReference type="SUPFAM" id="SSF55874">
    <property type="entry name" value="ATPase domain of HSP90 chaperone/DNA topoisomerase II/histidine kinase"/>
    <property type="match status" value="1"/>
</dbReference>
<feature type="compositionally biased region" description="Polar residues" evidence="16">
    <location>
        <begin position="758"/>
        <end position="767"/>
    </location>
</feature>
<name>A0A176ZYW7_9PEZI</name>
<dbReference type="PANTHER" id="PTHR43719">
    <property type="entry name" value="TWO-COMPONENT HISTIDINE KINASE"/>
    <property type="match status" value="1"/>
</dbReference>
<feature type="region of interest" description="Disordered" evidence="16">
    <location>
        <begin position="430"/>
        <end position="473"/>
    </location>
</feature>
<dbReference type="Pfam" id="PF02518">
    <property type="entry name" value="HATPase_c"/>
    <property type="match status" value="1"/>
</dbReference>
<evidence type="ECO:0000256" key="12">
    <source>
        <dbReference type="ARBA" id="ARBA00023136"/>
    </source>
</evidence>
<dbReference type="SUPFAM" id="SSF52172">
    <property type="entry name" value="CheY-like"/>
    <property type="match status" value="1"/>
</dbReference>
<organism evidence="20">
    <name type="scientific">Pseudogymnoascus destructans</name>
    <dbReference type="NCBI Taxonomy" id="655981"/>
    <lineage>
        <taxon>Eukaryota</taxon>
        <taxon>Fungi</taxon>
        <taxon>Dikarya</taxon>
        <taxon>Ascomycota</taxon>
        <taxon>Pezizomycotina</taxon>
        <taxon>Leotiomycetes</taxon>
        <taxon>Thelebolales</taxon>
        <taxon>Thelebolaceae</taxon>
        <taxon>Pseudogymnoascus</taxon>
    </lineage>
</organism>
<dbReference type="FunFam" id="1.10.287.130:FF:000004">
    <property type="entry name" value="Ethylene receptor 1"/>
    <property type="match status" value="1"/>
</dbReference>
<keyword evidence="11" id="KW-0902">Two-component regulatory system</keyword>
<evidence type="ECO:0000256" key="4">
    <source>
        <dbReference type="ARBA" id="ARBA00022553"/>
    </source>
</evidence>
<dbReference type="SMART" id="SM00448">
    <property type="entry name" value="REC"/>
    <property type="match status" value="1"/>
</dbReference>
<dbReference type="CDD" id="cd00082">
    <property type="entry name" value="HisKA"/>
    <property type="match status" value="1"/>
</dbReference>
<keyword evidence="13" id="KW-0325">Glycoprotein</keyword>
<evidence type="ECO:0000256" key="9">
    <source>
        <dbReference type="ARBA" id="ARBA00022840"/>
    </source>
</evidence>
<evidence type="ECO:0000256" key="7">
    <source>
        <dbReference type="ARBA" id="ARBA00022741"/>
    </source>
</evidence>
<keyword evidence="10 17" id="KW-1133">Transmembrane helix</keyword>
<dbReference type="CDD" id="cd06225">
    <property type="entry name" value="HAMP"/>
    <property type="match status" value="1"/>
</dbReference>
<proteinExistence type="predicted"/>
<dbReference type="InterPro" id="IPR011006">
    <property type="entry name" value="CheY-like_superfamily"/>
</dbReference>
<dbReference type="InterPro" id="IPR004358">
    <property type="entry name" value="Sig_transdc_His_kin-like_C"/>
</dbReference>
<keyword evidence="15" id="KW-0175">Coiled coil</keyword>
<dbReference type="PRINTS" id="PR00344">
    <property type="entry name" value="BCTRLSENSOR"/>
</dbReference>
<dbReference type="AlphaFoldDB" id="A0A176ZYW7"/>
<feature type="coiled-coil region" evidence="15">
    <location>
        <begin position="533"/>
        <end position="560"/>
    </location>
</feature>
<comment type="catalytic activity">
    <reaction evidence="1">
        <text>ATP + protein L-histidine = ADP + protein N-phospho-L-histidine.</text>
        <dbReference type="EC" id="2.7.13.3"/>
    </reaction>
</comment>
<dbReference type="InterPro" id="IPR050956">
    <property type="entry name" value="2C_system_His_kinase"/>
</dbReference>
<evidence type="ECO:0000256" key="10">
    <source>
        <dbReference type="ARBA" id="ARBA00022989"/>
    </source>
</evidence>
<dbReference type="SUPFAM" id="SSF47384">
    <property type="entry name" value="Homodimeric domain of signal transducing histidine kinase"/>
    <property type="match status" value="1"/>
</dbReference>
<feature type="region of interest" description="Disordered" evidence="16">
    <location>
        <begin position="1129"/>
        <end position="1163"/>
    </location>
</feature>
<dbReference type="Gene3D" id="1.10.287.130">
    <property type="match status" value="1"/>
</dbReference>
<dbReference type="Pfam" id="PF00072">
    <property type="entry name" value="Response_reg"/>
    <property type="match status" value="1"/>
</dbReference>
<dbReference type="InterPro" id="IPR001789">
    <property type="entry name" value="Sig_transdc_resp-reg_receiver"/>
</dbReference>
<dbReference type="CDD" id="cd17546">
    <property type="entry name" value="REC_hyHK_CKI1_RcsC-like"/>
    <property type="match status" value="1"/>
</dbReference>
<dbReference type="GO" id="GO:0000155">
    <property type="term" value="F:phosphorelay sensor kinase activity"/>
    <property type="evidence" value="ECO:0007669"/>
    <property type="project" value="InterPro"/>
</dbReference>
<dbReference type="InterPro" id="IPR003661">
    <property type="entry name" value="HisK_dim/P_dom"/>
</dbReference>
<evidence type="ECO:0000256" key="2">
    <source>
        <dbReference type="ARBA" id="ARBA00004370"/>
    </source>
</evidence>
<evidence type="ECO:0000256" key="11">
    <source>
        <dbReference type="ARBA" id="ARBA00023012"/>
    </source>
</evidence>
<gene>
    <name evidence="20" type="primary">HHK5</name>
    <name evidence="20" type="ORF">VC83_08736</name>
</gene>
<feature type="modified residue" description="4-aspartylphosphate" evidence="14">
    <location>
        <position position="1061"/>
    </location>
</feature>
<dbReference type="InterPro" id="IPR005467">
    <property type="entry name" value="His_kinase_dom"/>
</dbReference>
<dbReference type="InterPro" id="IPR003594">
    <property type="entry name" value="HATPase_dom"/>
</dbReference>
<evidence type="ECO:0000313" key="20">
    <source>
        <dbReference type="EMBL" id="OAF55037.1"/>
    </source>
</evidence>
<feature type="transmembrane region" description="Helical" evidence="17">
    <location>
        <begin position="395"/>
        <end position="417"/>
    </location>
</feature>
<feature type="compositionally biased region" description="Low complexity" evidence="16">
    <location>
        <begin position="913"/>
        <end position="924"/>
    </location>
</feature>
<feature type="compositionally biased region" description="Low complexity" evidence="16">
    <location>
        <begin position="1138"/>
        <end position="1155"/>
    </location>
</feature>
<dbReference type="EMBL" id="KV441412">
    <property type="protein sequence ID" value="OAF55037.1"/>
    <property type="molecule type" value="Genomic_DNA"/>
</dbReference>
<evidence type="ECO:0000256" key="3">
    <source>
        <dbReference type="ARBA" id="ARBA00012438"/>
    </source>
</evidence>
<dbReference type="RefSeq" id="XP_024320340.1">
    <property type="nucleotide sequence ID" value="XM_024472279.1"/>
</dbReference>
<dbReference type="GO" id="GO:0005524">
    <property type="term" value="F:ATP binding"/>
    <property type="evidence" value="ECO:0007669"/>
    <property type="project" value="UniProtKB-KW"/>
</dbReference>
<keyword evidence="6 17" id="KW-0812">Transmembrane</keyword>
<dbReference type="Gene3D" id="3.40.50.2300">
    <property type="match status" value="1"/>
</dbReference>
<keyword evidence="9" id="KW-0067">ATP-binding</keyword>
<dbReference type="FunFam" id="3.40.50.2300:FF:000289">
    <property type="entry name" value="Osmosensing histidine protein kinase SLN1"/>
    <property type="match status" value="1"/>
</dbReference>
<dbReference type="SMART" id="SM00388">
    <property type="entry name" value="HisKA"/>
    <property type="match status" value="1"/>
</dbReference>
<comment type="subcellular location">
    <subcellularLocation>
        <location evidence="2">Membrane</location>
    </subcellularLocation>
</comment>
<evidence type="ECO:0000256" key="5">
    <source>
        <dbReference type="ARBA" id="ARBA00022679"/>
    </source>
</evidence>
<feature type="domain" description="Histidine kinase" evidence="18">
    <location>
        <begin position="574"/>
        <end position="908"/>
    </location>
</feature>
<dbReference type="eggNOG" id="KOG0519">
    <property type="taxonomic scope" value="Eukaryota"/>
</dbReference>
<dbReference type="InterPro" id="IPR036097">
    <property type="entry name" value="HisK_dim/P_sf"/>
</dbReference>
<dbReference type="GO" id="GO:0005886">
    <property type="term" value="C:plasma membrane"/>
    <property type="evidence" value="ECO:0007669"/>
    <property type="project" value="UniProtKB-ARBA"/>
</dbReference>
<protein>
    <recommendedName>
        <fullName evidence="3">histidine kinase</fullName>
        <ecNumber evidence="3">2.7.13.3</ecNumber>
    </recommendedName>
</protein>
<keyword evidence="5" id="KW-0808">Transferase</keyword>
<feature type="region of interest" description="Disordered" evidence="16">
    <location>
        <begin position="748"/>
        <end position="797"/>
    </location>
</feature>
<dbReference type="SMART" id="SM00387">
    <property type="entry name" value="HATPase_c"/>
    <property type="match status" value="1"/>
</dbReference>
<keyword evidence="4 14" id="KW-0597">Phosphoprotein</keyword>
<keyword evidence="8 20" id="KW-0418">Kinase</keyword>